<gene>
    <name evidence="1" type="ORF">FZC34_00370</name>
</gene>
<evidence type="ECO:0000313" key="2">
    <source>
        <dbReference type="Proteomes" id="UP000325004"/>
    </source>
</evidence>
<keyword evidence="2" id="KW-1185">Reference proteome</keyword>
<dbReference type="InterPro" id="IPR027417">
    <property type="entry name" value="P-loop_NTPase"/>
</dbReference>
<dbReference type="RefSeq" id="WP_148971496.1">
    <property type="nucleotide sequence ID" value="NZ_CP043316.1"/>
</dbReference>
<dbReference type="AlphaFoldDB" id="A0A5C0UF90"/>
<accession>A0A5C0UF90</accession>
<dbReference type="OrthoDB" id="9810148at2"/>
<sequence length="235" mass="27340">MYGLINCKNKGLYKEEGAKLKIQNLSKIFESITMPLFIYGADINVIHETCDQLFQNHNISERIQLELESISEIKTLINFLNSTPIYSNRKMILLKNAQKWSKNVKSALLKSLEEYPQYNQIIITSTSILDLTIMSRCYKFHIQNTSDTDKISIESITIQNIMSISDPTVLFLFVKQHLYKVIENHNIQLLAYVENLWDKVNETYGWFRKGEIASQNCIQIMSNLILDHLNQINNL</sequence>
<evidence type="ECO:0000313" key="1">
    <source>
        <dbReference type="EMBL" id="QEK38380.1"/>
    </source>
</evidence>
<dbReference type="KEGG" id="cpri:FZC34_00370"/>
<dbReference type="Gene3D" id="3.40.50.300">
    <property type="entry name" value="P-loop containing nucleotide triphosphate hydrolases"/>
    <property type="match status" value="1"/>
</dbReference>
<reference evidence="1 2" key="1">
    <citation type="submission" date="2019-08" db="EMBL/GenBank/DDBJ databases">
        <title>Highly reduced genomes of protist endosymbionts show evolutionary convergence.</title>
        <authorList>
            <person name="George E."/>
            <person name="Husnik F."/>
            <person name="Tashyreva D."/>
            <person name="Prokopchuk G."/>
            <person name="Horak A."/>
            <person name="Kwong W.K."/>
            <person name="Lukes J."/>
            <person name="Keeling P.J."/>
        </authorList>
    </citation>
    <scope>NUCLEOTIDE SEQUENCE [LARGE SCALE GENOMIC DNA]</scope>
    <source>
        <strain evidence="1">1604LC</strain>
    </source>
</reference>
<organism evidence="1 2">
    <name type="scientific">Candidatus Cytomitobacter primus</name>
    <dbReference type="NCBI Taxonomy" id="2066024"/>
    <lineage>
        <taxon>Bacteria</taxon>
        <taxon>Pseudomonadati</taxon>
        <taxon>Pseudomonadota</taxon>
        <taxon>Alphaproteobacteria</taxon>
        <taxon>Holosporales</taxon>
        <taxon>Holosporaceae</taxon>
        <taxon>Candidatus Cytomitobacter</taxon>
    </lineage>
</organism>
<dbReference type="SUPFAM" id="SSF52540">
    <property type="entry name" value="P-loop containing nucleoside triphosphate hydrolases"/>
    <property type="match status" value="1"/>
</dbReference>
<name>A0A5C0UF90_9PROT</name>
<dbReference type="Pfam" id="PF13177">
    <property type="entry name" value="DNA_pol3_delta2"/>
    <property type="match status" value="1"/>
</dbReference>
<protein>
    <submittedName>
        <fullName evidence="1">Uncharacterized protein</fullName>
    </submittedName>
</protein>
<proteinExistence type="predicted"/>
<dbReference type="Proteomes" id="UP000325004">
    <property type="component" value="Chromosome"/>
</dbReference>
<dbReference type="EMBL" id="CP043316">
    <property type="protein sequence ID" value="QEK38380.1"/>
    <property type="molecule type" value="Genomic_DNA"/>
</dbReference>